<gene>
    <name evidence="8 11" type="primary">cmk</name>
    <name evidence="11" type="ORF">FV141_06230</name>
</gene>
<sequence length="231" mass="24224">MTSTSNGVRVAIDGPSGSGKSSVSKKVAAHLGIGYLDTGAMYRALTWYCLDAGIDLDDTEAVADAVAAMPLEMGTDPKAPSVSMGGKPIDADIRTTRIAEVVSKVATNLAVRPKLQQRQRDLMREIAASSGGVVAEGRDVTTVVAPDADVRILMVASEEARLARRSKEVHGGVDETMLAATRAQIVDRDKADSTVSSFMTAADGVVTLDTSELTFQQSVEAVLTLVERATA</sequence>
<proteinExistence type="inferred from homology"/>
<comment type="similarity">
    <text evidence="1 8">Belongs to the cytidylate kinase family. Type 1 subfamily.</text>
</comment>
<comment type="catalytic activity">
    <reaction evidence="7 8">
        <text>CMP + ATP = CDP + ADP</text>
        <dbReference type="Rhea" id="RHEA:11600"/>
        <dbReference type="ChEBI" id="CHEBI:30616"/>
        <dbReference type="ChEBI" id="CHEBI:58069"/>
        <dbReference type="ChEBI" id="CHEBI:60377"/>
        <dbReference type="ChEBI" id="CHEBI:456216"/>
        <dbReference type="EC" id="2.7.4.25"/>
    </reaction>
</comment>
<evidence type="ECO:0000256" key="8">
    <source>
        <dbReference type="HAMAP-Rule" id="MF_00238"/>
    </source>
</evidence>
<reference evidence="11 12" key="1">
    <citation type="submission" date="2019-08" db="EMBL/GenBank/DDBJ databases">
        <title>Dermacoccus abyssi strain HZAU 226, whole genome Nanopore sequencing project.</title>
        <authorList>
            <person name="Guo A."/>
            <person name="Zhang X."/>
            <person name="Ruan Y."/>
            <person name="Liu W."/>
            <person name="Chen Q."/>
            <person name="Gu L."/>
        </authorList>
    </citation>
    <scope>NUCLEOTIDE SEQUENCE [LARGE SCALE GENOMIC DNA]</scope>
    <source>
        <strain evidence="11 12">HZAU 226</strain>
    </source>
</reference>
<dbReference type="Proteomes" id="UP000323565">
    <property type="component" value="Chromosome"/>
</dbReference>
<dbReference type="InterPro" id="IPR003136">
    <property type="entry name" value="Cytidylate_kin"/>
</dbReference>
<keyword evidence="4 8" id="KW-0418">Kinase</keyword>
<dbReference type="HAMAP" id="MF_00238">
    <property type="entry name" value="Cytidyl_kinase_type1"/>
    <property type="match status" value="1"/>
</dbReference>
<dbReference type="Gene3D" id="3.40.50.300">
    <property type="entry name" value="P-loop containing nucleotide triphosphate hydrolases"/>
    <property type="match status" value="1"/>
</dbReference>
<evidence type="ECO:0000259" key="10">
    <source>
        <dbReference type="Pfam" id="PF02224"/>
    </source>
</evidence>
<name>A0ABX5Z893_9MICO</name>
<dbReference type="EC" id="2.7.4.25" evidence="8"/>
<keyword evidence="3 8" id="KW-0547">Nucleotide-binding</keyword>
<dbReference type="NCBIfam" id="TIGR00017">
    <property type="entry name" value="cmk"/>
    <property type="match status" value="1"/>
</dbReference>
<evidence type="ECO:0000256" key="9">
    <source>
        <dbReference type="SAM" id="MobiDB-lite"/>
    </source>
</evidence>
<organism evidence="11 12">
    <name type="scientific">Dermacoccus abyssi</name>
    <dbReference type="NCBI Taxonomy" id="322596"/>
    <lineage>
        <taxon>Bacteria</taxon>
        <taxon>Bacillati</taxon>
        <taxon>Actinomycetota</taxon>
        <taxon>Actinomycetes</taxon>
        <taxon>Micrococcales</taxon>
        <taxon>Dermacoccaceae</taxon>
        <taxon>Dermacoccus</taxon>
    </lineage>
</organism>
<protein>
    <recommendedName>
        <fullName evidence="8">Cytidylate kinase</fullName>
        <shortName evidence="8">CK</shortName>
        <ecNumber evidence="8">2.7.4.25</ecNumber>
    </recommendedName>
    <alternativeName>
        <fullName evidence="8">Cytidine monophosphate kinase</fullName>
        <shortName evidence="8">CMP kinase</shortName>
    </alternativeName>
</protein>
<dbReference type="EMBL" id="CP043031">
    <property type="protein sequence ID" value="QEH93165.1"/>
    <property type="molecule type" value="Genomic_DNA"/>
</dbReference>
<evidence type="ECO:0000256" key="2">
    <source>
        <dbReference type="ARBA" id="ARBA00022679"/>
    </source>
</evidence>
<evidence type="ECO:0000256" key="5">
    <source>
        <dbReference type="ARBA" id="ARBA00022840"/>
    </source>
</evidence>
<dbReference type="GO" id="GO:0016301">
    <property type="term" value="F:kinase activity"/>
    <property type="evidence" value="ECO:0007669"/>
    <property type="project" value="UniProtKB-KW"/>
</dbReference>
<dbReference type="CDD" id="cd02020">
    <property type="entry name" value="CMPK"/>
    <property type="match status" value="1"/>
</dbReference>
<dbReference type="InterPro" id="IPR027417">
    <property type="entry name" value="P-loop_NTPase"/>
</dbReference>
<keyword evidence="12" id="KW-1185">Reference proteome</keyword>
<dbReference type="SUPFAM" id="SSF52540">
    <property type="entry name" value="P-loop containing nucleoside triphosphate hydrolases"/>
    <property type="match status" value="1"/>
</dbReference>
<feature type="region of interest" description="Disordered" evidence="9">
    <location>
        <begin position="1"/>
        <end position="23"/>
    </location>
</feature>
<keyword evidence="5 8" id="KW-0067">ATP-binding</keyword>
<comment type="subcellular location">
    <subcellularLocation>
        <location evidence="8">Cytoplasm</location>
    </subcellularLocation>
</comment>
<evidence type="ECO:0000256" key="6">
    <source>
        <dbReference type="ARBA" id="ARBA00047615"/>
    </source>
</evidence>
<accession>A0ABX5Z893</accession>
<keyword evidence="8" id="KW-0963">Cytoplasm</keyword>
<evidence type="ECO:0000256" key="7">
    <source>
        <dbReference type="ARBA" id="ARBA00048478"/>
    </source>
</evidence>
<feature type="domain" description="Cytidylate kinase" evidence="10">
    <location>
        <begin position="10"/>
        <end position="227"/>
    </location>
</feature>
<evidence type="ECO:0000313" key="12">
    <source>
        <dbReference type="Proteomes" id="UP000323565"/>
    </source>
</evidence>
<evidence type="ECO:0000256" key="1">
    <source>
        <dbReference type="ARBA" id="ARBA00009427"/>
    </source>
</evidence>
<keyword evidence="2 8" id="KW-0808">Transferase</keyword>
<evidence type="ECO:0000313" key="11">
    <source>
        <dbReference type="EMBL" id="QEH93165.1"/>
    </source>
</evidence>
<dbReference type="InterPro" id="IPR011994">
    <property type="entry name" value="Cytidylate_kinase_dom"/>
</dbReference>
<comment type="catalytic activity">
    <reaction evidence="6 8">
        <text>dCMP + ATP = dCDP + ADP</text>
        <dbReference type="Rhea" id="RHEA:25094"/>
        <dbReference type="ChEBI" id="CHEBI:30616"/>
        <dbReference type="ChEBI" id="CHEBI:57566"/>
        <dbReference type="ChEBI" id="CHEBI:58593"/>
        <dbReference type="ChEBI" id="CHEBI:456216"/>
        <dbReference type="EC" id="2.7.4.25"/>
    </reaction>
</comment>
<dbReference type="Pfam" id="PF02224">
    <property type="entry name" value="Cytidylate_kin"/>
    <property type="match status" value="1"/>
</dbReference>
<feature type="binding site" evidence="8">
    <location>
        <begin position="14"/>
        <end position="22"/>
    </location>
    <ligand>
        <name>ATP</name>
        <dbReference type="ChEBI" id="CHEBI:30616"/>
    </ligand>
</feature>
<evidence type="ECO:0000256" key="4">
    <source>
        <dbReference type="ARBA" id="ARBA00022777"/>
    </source>
</evidence>
<evidence type="ECO:0000256" key="3">
    <source>
        <dbReference type="ARBA" id="ARBA00022741"/>
    </source>
</evidence>